<keyword evidence="4" id="KW-1185">Reference proteome</keyword>
<evidence type="ECO:0000313" key="4">
    <source>
        <dbReference type="Proteomes" id="UP000030755"/>
    </source>
</evidence>
<evidence type="ECO:0000313" key="2">
    <source>
        <dbReference type="EMBL" id="EPZ33057.1"/>
    </source>
</evidence>
<dbReference type="EMBL" id="KE561079">
    <property type="protein sequence ID" value="EPZ33057.1"/>
    <property type="molecule type" value="Genomic_DNA"/>
</dbReference>
<dbReference type="Gene3D" id="3.30.1250.10">
    <property type="entry name" value="Ribosome maturation protein SBDS, N-terminal domain"/>
    <property type="match status" value="1"/>
</dbReference>
<reference evidence="5" key="2">
    <citation type="journal article" date="2018" name="Nat. Microbiol.">
        <title>Leveraging single-cell genomics to expand the fungal tree of life.</title>
        <authorList>
            <person name="Ahrendt S.R."/>
            <person name="Quandt C.A."/>
            <person name="Ciobanu D."/>
            <person name="Clum A."/>
            <person name="Salamov A."/>
            <person name="Andreopoulos B."/>
            <person name="Cheng J.F."/>
            <person name="Woyke T."/>
            <person name="Pelin A."/>
            <person name="Henrissat B."/>
            <person name="Reynolds N.K."/>
            <person name="Benny G.L."/>
            <person name="Smith M.E."/>
            <person name="James T.Y."/>
            <person name="Grigoriev I.V."/>
        </authorList>
    </citation>
    <scope>NUCLEOTIDE SEQUENCE [LARGE SCALE GENOMIC DNA]</scope>
    <source>
        <strain evidence="5">CSF55</strain>
    </source>
</reference>
<dbReference type="OMA" id="TRICHQG"/>
<dbReference type="PANTHER" id="PTHR10927">
    <property type="entry name" value="RIBOSOME MATURATION PROTEIN SBDS"/>
    <property type="match status" value="1"/>
</dbReference>
<reference evidence="3" key="3">
    <citation type="submission" date="2018-08" db="EMBL/GenBank/DDBJ databases">
        <title>Leveraging single-cell genomics to expand the Fungal Tree of Life.</title>
        <authorList>
            <consortium name="DOE Joint Genome Institute"/>
            <person name="Ahrendt S.R."/>
            <person name="Quandt C.A."/>
            <person name="Ciobanu D."/>
            <person name="Clum A."/>
            <person name="Salamov A."/>
            <person name="Andreopoulos B."/>
            <person name="Cheng J.-F."/>
            <person name="Woyke T."/>
            <person name="Pelin A."/>
            <person name="Henrissat B."/>
            <person name="Reynolds N."/>
            <person name="Benny G.L."/>
            <person name="Smith M.E."/>
            <person name="James T.Y."/>
            <person name="Grigoriev I.V."/>
        </authorList>
    </citation>
    <scope>NUCLEOTIDE SEQUENCE</scope>
    <source>
        <strain evidence="3">CSF55</strain>
    </source>
</reference>
<dbReference type="EMBL" id="ML005296">
    <property type="protein sequence ID" value="RKP19103.1"/>
    <property type="molecule type" value="Genomic_DNA"/>
</dbReference>
<dbReference type="InterPro" id="IPR036786">
    <property type="entry name" value="Ribosome_mat_SBDS_N_sf"/>
</dbReference>
<dbReference type="Proteomes" id="UP000030755">
    <property type="component" value="Unassembled WGS sequence"/>
</dbReference>
<dbReference type="HOGENOM" id="CLU_137480_1_0_1"/>
<dbReference type="InterPro" id="IPR039100">
    <property type="entry name" value="Sdo1/SBDS-like"/>
</dbReference>
<dbReference type="AlphaFoldDB" id="A0A075AWH2"/>
<dbReference type="Pfam" id="PF01172">
    <property type="entry name" value="SBDS_N"/>
    <property type="match status" value="1"/>
</dbReference>
<gene>
    <name evidence="2" type="ORF">O9G_002858</name>
    <name evidence="3" type="ORF">ROZALSC1DRAFT_29269</name>
</gene>
<feature type="domain" description="Ribosome maturation protein SDO1/SBDS N-terminal" evidence="1">
    <location>
        <begin position="11"/>
        <end position="100"/>
    </location>
</feature>
<evidence type="ECO:0000259" key="1">
    <source>
        <dbReference type="Pfam" id="PF01172"/>
    </source>
</evidence>
<evidence type="ECO:0000313" key="3">
    <source>
        <dbReference type="EMBL" id="RKP19103.1"/>
    </source>
</evidence>
<evidence type="ECO:0000313" key="5">
    <source>
        <dbReference type="Proteomes" id="UP000281549"/>
    </source>
</evidence>
<protein>
    <recommendedName>
        <fullName evidence="1">Ribosome maturation protein SDO1/SBDS N-terminal domain-containing protein</fullName>
    </recommendedName>
</protein>
<accession>A0A075AWH2</accession>
<dbReference type="SUPFAM" id="SSF89895">
    <property type="entry name" value="FYSH domain"/>
    <property type="match status" value="1"/>
</dbReference>
<sequence length="121" mass="13558">MTKGGKKNSITRVVYKDKHHHGTQEEFFVLVNPDSLEKWRKDKTIPLVEVVESFDVFTIASGGHTGISDRPSKQMLAKYFETENTTEIIQKILQSGEVVKGDAIDGARVHGMKILNSDELS</sequence>
<dbReference type="Proteomes" id="UP000281549">
    <property type="component" value="Unassembled WGS sequence"/>
</dbReference>
<organism evidence="2 4">
    <name type="scientific">Rozella allomycis (strain CSF55)</name>
    <dbReference type="NCBI Taxonomy" id="988480"/>
    <lineage>
        <taxon>Eukaryota</taxon>
        <taxon>Fungi</taxon>
        <taxon>Fungi incertae sedis</taxon>
        <taxon>Cryptomycota</taxon>
        <taxon>Cryptomycota incertae sedis</taxon>
        <taxon>Rozella</taxon>
    </lineage>
</organism>
<dbReference type="OrthoDB" id="2567806at2759"/>
<name>A0A075AWH2_ROZAC</name>
<proteinExistence type="predicted"/>
<dbReference type="InterPro" id="IPR019783">
    <property type="entry name" value="SDO1/SBDS_N"/>
</dbReference>
<dbReference type="PANTHER" id="PTHR10927:SF2">
    <property type="entry name" value="RESTRICTION OF TELOMERE CAPPING PROTEIN 3"/>
    <property type="match status" value="1"/>
</dbReference>
<reference evidence="2 4" key="1">
    <citation type="journal article" date="2013" name="Curr. Biol.">
        <title>Shared signatures of parasitism and phylogenomics unite Cryptomycota and microsporidia.</title>
        <authorList>
            <person name="James T.Y."/>
            <person name="Pelin A."/>
            <person name="Bonen L."/>
            <person name="Ahrendt S."/>
            <person name="Sain D."/>
            <person name="Corradi N."/>
            <person name="Stajich J.E."/>
        </authorList>
    </citation>
    <scope>NUCLEOTIDE SEQUENCE [LARGE SCALE GENOMIC DNA]</scope>
    <source>
        <strain evidence="2 4">CSF55</strain>
        <strain evidence="2 4">CSF55</strain>
    </source>
</reference>